<dbReference type="Pfam" id="PF13480">
    <property type="entry name" value="Acetyltransf_6"/>
    <property type="match status" value="1"/>
</dbReference>
<dbReference type="AlphaFoldDB" id="A0A934UQM4"/>
<dbReference type="PROSITE" id="PS51257">
    <property type="entry name" value="PROKAR_LIPOPROTEIN"/>
    <property type="match status" value="1"/>
</dbReference>
<evidence type="ECO:0000259" key="1">
    <source>
        <dbReference type="Pfam" id="PF13480"/>
    </source>
</evidence>
<evidence type="ECO:0000313" key="2">
    <source>
        <dbReference type="EMBL" id="MBK0392814.1"/>
    </source>
</evidence>
<evidence type="ECO:0000313" key="3">
    <source>
        <dbReference type="Proteomes" id="UP000617041"/>
    </source>
</evidence>
<dbReference type="InterPro" id="IPR016181">
    <property type="entry name" value="Acyl_CoA_acyltransferase"/>
</dbReference>
<organism evidence="2 3">
    <name type="scientific">Ramlibacter algicola</name>
    <dbReference type="NCBI Taxonomy" id="2795217"/>
    <lineage>
        <taxon>Bacteria</taxon>
        <taxon>Pseudomonadati</taxon>
        <taxon>Pseudomonadota</taxon>
        <taxon>Betaproteobacteria</taxon>
        <taxon>Burkholderiales</taxon>
        <taxon>Comamonadaceae</taxon>
        <taxon>Ramlibacter</taxon>
    </lineage>
</organism>
<gene>
    <name evidence="2" type="ORF">I8E28_09430</name>
</gene>
<feature type="domain" description="BioF2-like acetyltransferase" evidence="1">
    <location>
        <begin position="210"/>
        <end position="334"/>
    </location>
</feature>
<comment type="caution">
    <text evidence="2">The sequence shown here is derived from an EMBL/GenBank/DDBJ whole genome shotgun (WGS) entry which is preliminary data.</text>
</comment>
<keyword evidence="3" id="KW-1185">Reference proteome</keyword>
<dbReference type="RefSeq" id="WP_200787727.1">
    <property type="nucleotide sequence ID" value="NZ_JAEDAO010000001.1"/>
</dbReference>
<accession>A0A934UQM4</accession>
<protein>
    <submittedName>
        <fullName evidence="2">GNAT family N-acetyltransferase</fullName>
    </submittedName>
</protein>
<dbReference type="InterPro" id="IPR038740">
    <property type="entry name" value="BioF2-like_GNAT_dom"/>
</dbReference>
<reference evidence="2" key="1">
    <citation type="submission" date="2020-12" db="EMBL/GenBank/DDBJ databases">
        <title>Ramlibacter sp. nov., isolated from a freshwater alga, Cryptomonas.</title>
        <authorList>
            <person name="Kim H.M."/>
            <person name="Jeon C.O."/>
        </authorList>
    </citation>
    <scope>NUCLEOTIDE SEQUENCE</scope>
    <source>
        <strain evidence="2">CrO1</strain>
    </source>
</reference>
<dbReference type="Proteomes" id="UP000617041">
    <property type="component" value="Unassembled WGS sequence"/>
</dbReference>
<name>A0A934UQM4_9BURK</name>
<dbReference type="SUPFAM" id="SSF55729">
    <property type="entry name" value="Acyl-CoA N-acyltransferases (Nat)"/>
    <property type="match status" value="1"/>
</dbReference>
<sequence length="387" mass="41961">MQFRWEVSLRTLVFVSFILVLGCDLLAEQLASHGVPVEAALLGSARWVGRNVAPSFAPFEPMALRADGPAPVAANDANAGPTVFHEPWWLDAAAPGGWDGVSLEEGGRTVAWWPYAIARHRGFLVSRMPPLAHLLGPTFDDASTSPKHRWLRRMDAVADLAGRLPRVWAFSQTCQPGITDAIGFQAAGFSCATQFSAEIGPGDVDGAWKRLRDKTRNVIRRAQEALVVEDLVDVDEFIGFYRHNLSAAGRTSYYDAARIRACYDAAARRGQAVIRAARCESGALAAAVFFLRDQARLWYFLSTRAPDKSGNGGVSLLVWDGIQAAATSGLTFDLDGIASSGAARFYAGFGADIRPRYAIHRQHPAYALWTTAIDAVLGTARNPFTAP</sequence>
<dbReference type="Gene3D" id="3.40.630.30">
    <property type="match status" value="1"/>
</dbReference>
<dbReference type="EMBL" id="JAEDAO010000001">
    <property type="protein sequence ID" value="MBK0392814.1"/>
    <property type="molecule type" value="Genomic_DNA"/>
</dbReference>
<proteinExistence type="predicted"/>